<accession>A0A7I8K3R8</accession>
<feature type="chain" id="PRO_5045020018" evidence="2">
    <location>
        <begin position="20"/>
        <end position="96"/>
    </location>
</feature>
<gene>
    <name evidence="3" type="ORF">SI7747_02002049</name>
    <name evidence="4" type="ORF">SI8410_02002225</name>
</gene>
<dbReference type="PANTHER" id="PTHR36040:SF3">
    <property type="entry name" value="OS04G0188500 PROTEIN"/>
    <property type="match status" value="1"/>
</dbReference>
<feature type="signal peptide" evidence="2">
    <location>
        <begin position="1"/>
        <end position="19"/>
    </location>
</feature>
<keyword evidence="5" id="KW-1185">Reference proteome</keyword>
<dbReference type="Proteomes" id="UP000663760">
    <property type="component" value="Chromosome 2"/>
</dbReference>
<feature type="compositionally biased region" description="Gly residues" evidence="1">
    <location>
        <begin position="70"/>
        <end position="79"/>
    </location>
</feature>
<feature type="region of interest" description="Disordered" evidence="1">
    <location>
        <begin position="52"/>
        <end position="96"/>
    </location>
</feature>
<evidence type="ECO:0000313" key="4">
    <source>
        <dbReference type="EMBL" id="CAA7390797.1"/>
    </source>
</evidence>
<dbReference type="EMBL" id="LR743589">
    <property type="protein sequence ID" value="CAA2615803.1"/>
    <property type="molecule type" value="Genomic_DNA"/>
</dbReference>
<name>A0A7I8K3R8_SPIIN</name>
<proteinExistence type="predicted"/>
<protein>
    <submittedName>
        <fullName evidence="4">Uncharacterized protein</fullName>
    </submittedName>
</protein>
<organism evidence="4 5">
    <name type="scientific">Spirodela intermedia</name>
    <name type="common">Intermediate duckweed</name>
    <dbReference type="NCBI Taxonomy" id="51605"/>
    <lineage>
        <taxon>Eukaryota</taxon>
        <taxon>Viridiplantae</taxon>
        <taxon>Streptophyta</taxon>
        <taxon>Embryophyta</taxon>
        <taxon>Tracheophyta</taxon>
        <taxon>Spermatophyta</taxon>
        <taxon>Magnoliopsida</taxon>
        <taxon>Liliopsida</taxon>
        <taxon>Araceae</taxon>
        <taxon>Lemnoideae</taxon>
        <taxon>Spirodela</taxon>
    </lineage>
</organism>
<reference evidence="4" key="1">
    <citation type="submission" date="2020-02" db="EMBL/GenBank/DDBJ databases">
        <authorList>
            <person name="Scholz U."/>
            <person name="Mascher M."/>
            <person name="Fiebig A."/>
        </authorList>
    </citation>
    <scope>NUCLEOTIDE SEQUENCE</scope>
</reference>
<evidence type="ECO:0000313" key="5">
    <source>
        <dbReference type="Proteomes" id="UP000663760"/>
    </source>
</evidence>
<evidence type="ECO:0000256" key="2">
    <source>
        <dbReference type="SAM" id="SignalP"/>
    </source>
</evidence>
<dbReference type="AlphaFoldDB" id="A0A7I8K3R8"/>
<dbReference type="OrthoDB" id="680258at2759"/>
<dbReference type="EMBL" id="LR746265">
    <property type="protein sequence ID" value="CAA7390797.1"/>
    <property type="molecule type" value="Genomic_DNA"/>
</dbReference>
<evidence type="ECO:0000313" key="3">
    <source>
        <dbReference type="EMBL" id="CAA2615803.1"/>
    </source>
</evidence>
<sequence length="96" mass="9795">MRALLLLSLILAVMTVCSAYHRKLVVEGNSGPLTDAGIGIGEREDTKSALRYTGSNADNHHSIPRPQYGGRNGNGGQQTPGGDDQSSGGSGGGGTN</sequence>
<dbReference type="PANTHER" id="PTHR36040">
    <property type="entry name" value="OS04G0188500 PROTEIN"/>
    <property type="match status" value="1"/>
</dbReference>
<evidence type="ECO:0000256" key="1">
    <source>
        <dbReference type="SAM" id="MobiDB-lite"/>
    </source>
</evidence>
<keyword evidence="2" id="KW-0732">Signal</keyword>